<evidence type="ECO:0000313" key="3">
    <source>
        <dbReference type="EMBL" id="OGC88665.1"/>
    </source>
</evidence>
<comment type="caution">
    <text evidence="3">The sequence shown here is derived from an EMBL/GenBank/DDBJ whole genome shotgun (WGS) entry which is preliminary data.</text>
</comment>
<evidence type="ECO:0000256" key="1">
    <source>
        <dbReference type="SAM" id="MobiDB-lite"/>
    </source>
</evidence>
<accession>A0A1F4Y3W5</accession>
<dbReference type="Proteomes" id="UP000178720">
    <property type="component" value="Unassembled WGS sequence"/>
</dbReference>
<organism evidence="3 4">
    <name type="scientific">Candidatus Adlerbacteria bacterium RIFCSPHIGHO2_02_FULL_54_18</name>
    <dbReference type="NCBI Taxonomy" id="1797241"/>
    <lineage>
        <taxon>Bacteria</taxon>
        <taxon>Candidatus Adleribacteriota</taxon>
    </lineage>
</organism>
<evidence type="ECO:0000313" key="4">
    <source>
        <dbReference type="Proteomes" id="UP000178720"/>
    </source>
</evidence>
<feature type="domain" description="Cell wall hydrolase SleB" evidence="2">
    <location>
        <begin position="3"/>
        <end position="110"/>
    </location>
</feature>
<reference evidence="3 4" key="1">
    <citation type="journal article" date="2016" name="Nat. Commun.">
        <title>Thousands of microbial genomes shed light on interconnected biogeochemical processes in an aquifer system.</title>
        <authorList>
            <person name="Anantharaman K."/>
            <person name="Brown C.T."/>
            <person name="Hug L.A."/>
            <person name="Sharon I."/>
            <person name="Castelle C.J."/>
            <person name="Probst A.J."/>
            <person name="Thomas B.C."/>
            <person name="Singh A."/>
            <person name="Wilkins M.J."/>
            <person name="Karaoz U."/>
            <person name="Brodie E.L."/>
            <person name="Williams K.H."/>
            <person name="Hubbard S.S."/>
            <person name="Banfield J.F."/>
        </authorList>
    </citation>
    <scope>NUCLEOTIDE SEQUENCE [LARGE SCALE GENOMIC DNA]</scope>
</reference>
<proteinExistence type="predicted"/>
<feature type="region of interest" description="Disordered" evidence="1">
    <location>
        <begin position="126"/>
        <end position="146"/>
    </location>
</feature>
<dbReference type="AlphaFoldDB" id="A0A1F4Y3W5"/>
<gene>
    <name evidence="3" type="ORF">A3D70_01530</name>
</gene>
<dbReference type="EMBL" id="MEWV01000009">
    <property type="protein sequence ID" value="OGC88665.1"/>
    <property type="molecule type" value="Genomic_DNA"/>
</dbReference>
<feature type="compositionally biased region" description="Basic residues" evidence="1">
    <location>
        <begin position="133"/>
        <end position="146"/>
    </location>
</feature>
<name>A0A1F4Y3W5_9BACT</name>
<evidence type="ECO:0000259" key="2">
    <source>
        <dbReference type="Pfam" id="PF07486"/>
    </source>
</evidence>
<protein>
    <recommendedName>
        <fullName evidence="2">Cell wall hydrolase SleB domain-containing protein</fullName>
    </recommendedName>
</protein>
<sequence length="146" mass="16923">MMRAKDNKAQWGGATICNVVYHKRFKRKGGVVPEFSWTIKRGTHKPPAHKALWVQAKAAAEDVREGKFIPEGDLQLARFYLRPAHSVRRNVCWFKKNLVFVDIVGKHHFYRLPKNVAEKAILRQSKPPECQPLKRKKNKKKVGAKR</sequence>
<dbReference type="Pfam" id="PF07486">
    <property type="entry name" value="Hydrolase_2"/>
    <property type="match status" value="1"/>
</dbReference>
<dbReference type="InterPro" id="IPR011105">
    <property type="entry name" value="Cell_wall_hydrolase_SleB"/>
</dbReference>